<evidence type="ECO:0000313" key="4">
    <source>
        <dbReference type="EMBL" id="TQJ07594.1"/>
    </source>
</evidence>
<dbReference type="RefSeq" id="WP_246061038.1">
    <property type="nucleotide sequence ID" value="NZ_BAAAPR010000008.1"/>
</dbReference>
<dbReference type="SUPFAM" id="SSF48498">
    <property type="entry name" value="Tetracyclin repressor-like, C-terminal domain"/>
    <property type="match status" value="1"/>
</dbReference>
<protein>
    <submittedName>
        <fullName evidence="4">TetR family transcriptional regulator</fullName>
    </submittedName>
</protein>
<accession>A0A542DXE8</accession>
<dbReference type="Pfam" id="PF00440">
    <property type="entry name" value="TetR_N"/>
    <property type="match status" value="1"/>
</dbReference>
<proteinExistence type="predicted"/>
<keyword evidence="5" id="KW-1185">Reference proteome</keyword>
<dbReference type="EMBL" id="VFMN01000001">
    <property type="protein sequence ID" value="TQJ07594.1"/>
    <property type="molecule type" value="Genomic_DNA"/>
</dbReference>
<feature type="DNA-binding region" description="H-T-H motif" evidence="2">
    <location>
        <begin position="31"/>
        <end position="50"/>
    </location>
</feature>
<dbReference type="InterPro" id="IPR001647">
    <property type="entry name" value="HTH_TetR"/>
</dbReference>
<organism evidence="4 5">
    <name type="scientific">Lapillicoccus jejuensis</name>
    <dbReference type="NCBI Taxonomy" id="402171"/>
    <lineage>
        <taxon>Bacteria</taxon>
        <taxon>Bacillati</taxon>
        <taxon>Actinomycetota</taxon>
        <taxon>Actinomycetes</taxon>
        <taxon>Micrococcales</taxon>
        <taxon>Intrasporangiaceae</taxon>
        <taxon>Lapillicoccus</taxon>
    </lineage>
</organism>
<dbReference type="InterPro" id="IPR036271">
    <property type="entry name" value="Tet_transcr_reg_TetR-rel_C_sf"/>
</dbReference>
<dbReference type="Proteomes" id="UP000317893">
    <property type="component" value="Unassembled WGS sequence"/>
</dbReference>
<sequence length="213" mass="22858">MPEDTRTESTRRRLVEATMETIRTQGIAKVSARTIAAAGDVNQALVFYHFGTVDSLVAHACVTSTRERVENFRPRFEAVPSFAGLVALGREIHDEEAALGNVTVLAQTLAGSQANPALAAATGESLGLWRTEIERTLTRLLAGSPFDELVAPGLLADVVTSAFIGLELMVPTREGENVPSTIEALDRLEDLARSIDGLGPVARRALRGALRRV</sequence>
<reference evidence="4 5" key="1">
    <citation type="submission" date="2019-06" db="EMBL/GenBank/DDBJ databases">
        <title>Sequencing the genomes of 1000 actinobacteria strains.</title>
        <authorList>
            <person name="Klenk H.-P."/>
        </authorList>
    </citation>
    <scope>NUCLEOTIDE SEQUENCE [LARGE SCALE GENOMIC DNA]</scope>
    <source>
        <strain evidence="4 5">DSM 18607</strain>
    </source>
</reference>
<dbReference type="PROSITE" id="PS50977">
    <property type="entry name" value="HTH_TETR_2"/>
    <property type="match status" value="1"/>
</dbReference>
<comment type="caution">
    <text evidence="4">The sequence shown here is derived from an EMBL/GenBank/DDBJ whole genome shotgun (WGS) entry which is preliminary data.</text>
</comment>
<evidence type="ECO:0000313" key="5">
    <source>
        <dbReference type="Proteomes" id="UP000317893"/>
    </source>
</evidence>
<dbReference type="AlphaFoldDB" id="A0A542DXE8"/>
<dbReference type="Gene3D" id="1.10.357.10">
    <property type="entry name" value="Tetracycline Repressor, domain 2"/>
    <property type="match status" value="1"/>
</dbReference>
<name>A0A542DXE8_9MICO</name>
<dbReference type="InterPro" id="IPR009057">
    <property type="entry name" value="Homeodomain-like_sf"/>
</dbReference>
<gene>
    <name evidence="4" type="ORF">FB458_0662</name>
</gene>
<feature type="domain" description="HTH tetR-type" evidence="3">
    <location>
        <begin position="8"/>
        <end position="68"/>
    </location>
</feature>
<evidence type="ECO:0000259" key="3">
    <source>
        <dbReference type="PROSITE" id="PS50977"/>
    </source>
</evidence>
<evidence type="ECO:0000256" key="1">
    <source>
        <dbReference type="ARBA" id="ARBA00023125"/>
    </source>
</evidence>
<keyword evidence="1 2" id="KW-0238">DNA-binding</keyword>
<dbReference type="SUPFAM" id="SSF46689">
    <property type="entry name" value="Homeodomain-like"/>
    <property type="match status" value="1"/>
</dbReference>
<dbReference type="GO" id="GO:0003677">
    <property type="term" value="F:DNA binding"/>
    <property type="evidence" value="ECO:0007669"/>
    <property type="project" value="UniProtKB-UniRule"/>
</dbReference>
<evidence type="ECO:0000256" key="2">
    <source>
        <dbReference type="PROSITE-ProRule" id="PRU00335"/>
    </source>
</evidence>